<name>A0A414PRT5_BACSE</name>
<dbReference type="Proteomes" id="UP000285305">
    <property type="component" value="Unassembled WGS sequence"/>
</dbReference>
<evidence type="ECO:0000313" key="3">
    <source>
        <dbReference type="EMBL" id="RHC26444.1"/>
    </source>
</evidence>
<evidence type="ECO:0000313" key="9">
    <source>
        <dbReference type="Proteomes" id="UP000284777"/>
    </source>
</evidence>
<organism evidence="4 6">
    <name type="scientific">Bacteroides stercoris</name>
    <dbReference type="NCBI Taxonomy" id="46506"/>
    <lineage>
        <taxon>Bacteria</taxon>
        <taxon>Pseudomonadati</taxon>
        <taxon>Bacteroidota</taxon>
        <taxon>Bacteroidia</taxon>
        <taxon>Bacteroidales</taxon>
        <taxon>Bacteroidaceae</taxon>
        <taxon>Bacteroides</taxon>
    </lineage>
</organism>
<evidence type="ECO:0000313" key="2">
    <source>
        <dbReference type="EMBL" id="RGW96334.1"/>
    </source>
</evidence>
<evidence type="ECO:0000313" key="1">
    <source>
        <dbReference type="EMBL" id="RGR27480.1"/>
    </source>
</evidence>
<protein>
    <submittedName>
        <fullName evidence="4">Uncharacterized protein</fullName>
    </submittedName>
</protein>
<dbReference type="EMBL" id="QRHJ01000057">
    <property type="protein sequence ID" value="RHF71220.1"/>
    <property type="molecule type" value="Genomic_DNA"/>
</dbReference>
<dbReference type="EMBL" id="QSBD01000017">
    <property type="protein sequence ID" value="RGW96334.1"/>
    <property type="molecule type" value="Genomic_DNA"/>
</dbReference>
<dbReference type="Proteomes" id="UP000283762">
    <property type="component" value="Unassembled WGS sequence"/>
</dbReference>
<dbReference type="Proteomes" id="UP000284161">
    <property type="component" value="Unassembled WGS sequence"/>
</dbReference>
<dbReference type="Proteomes" id="UP000284604">
    <property type="component" value="Unassembled WGS sequence"/>
</dbReference>
<evidence type="ECO:0000313" key="7">
    <source>
        <dbReference type="Proteomes" id="UP000284161"/>
    </source>
</evidence>
<evidence type="ECO:0000313" key="5">
    <source>
        <dbReference type="EMBL" id="RHM19680.1"/>
    </source>
</evidence>
<evidence type="ECO:0000313" key="10">
    <source>
        <dbReference type="Proteomes" id="UP000285305"/>
    </source>
</evidence>
<dbReference type="RefSeq" id="WP_022104486.1">
    <property type="nucleotide sequence ID" value="NZ_BAABYC010000001.1"/>
</dbReference>
<evidence type="ECO:0000313" key="6">
    <source>
        <dbReference type="Proteomes" id="UP000283762"/>
    </source>
</evidence>
<proteinExistence type="predicted"/>
<gene>
    <name evidence="4" type="ORF">DW668_15370</name>
    <name evidence="3" type="ORF">DW853_15365</name>
    <name evidence="2" type="ORF">DWV41_11605</name>
    <name evidence="1" type="ORF">DWY58_10875</name>
    <name evidence="5" type="ORF">DWZ78_07080</name>
</gene>
<evidence type="ECO:0000313" key="8">
    <source>
        <dbReference type="Proteomes" id="UP000284604"/>
    </source>
</evidence>
<sequence length="85" mass="9767">MRTEASEPLVAYNTPNLQGLKNRIIESLDTAVDEEKLQRCLELLSEDEMPCRFTEEELDEEIRLSEASGFATDEEVAAMFAKWRI</sequence>
<dbReference type="AlphaFoldDB" id="A0A414PRT5"/>
<evidence type="ECO:0000313" key="4">
    <source>
        <dbReference type="EMBL" id="RHF71220.1"/>
    </source>
</evidence>
<dbReference type="EMBL" id="QRUB01000009">
    <property type="protein sequence ID" value="RGR27480.1"/>
    <property type="molecule type" value="Genomic_DNA"/>
</dbReference>
<accession>A0A414PRT5</accession>
<comment type="caution">
    <text evidence="4">The sequence shown here is derived from an EMBL/GenBank/DDBJ whole genome shotgun (WGS) entry which is preliminary data.</text>
</comment>
<dbReference type="Proteomes" id="UP000284777">
    <property type="component" value="Unassembled WGS sequence"/>
</dbReference>
<dbReference type="EMBL" id="QRPN01000005">
    <property type="protein sequence ID" value="RHM19680.1"/>
    <property type="molecule type" value="Genomic_DNA"/>
</dbReference>
<reference evidence="6 7" key="1">
    <citation type="submission" date="2018-08" db="EMBL/GenBank/DDBJ databases">
        <title>A genome reference for cultivated species of the human gut microbiota.</title>
        <authorList>
            <person name="Zou Y."/>
            <person name="Xue W."/>
            <person name="Luo G."/>
        </authorList>
    </citation>
    <scope>NUCLEOTIDE SEQUENCE [LARGE SCALE GENOMIC DNA]</scope>
    <source>
        <strain evidence="2 9">AF05-4</strain>
        <strain evidence="1 7">AF25-6</strain>
        <strain evidence="5 8">AF35-20</strain>
        <strain evidence="4 6">AM25-16</strain>
        <strain evidence="3 10">AM36-9BH</strain>
    </source>
</reference>
<dbReference type="EMBL" id="QSHQ01000044">
    <property type="protein sequence ID" value="RHC26444.1"/>
    <property type="molecule type" value="Genomic_DNA"/>
</dbReference>